<keyword evidence="7 8" id="KW-0472">Membrane</keyword>
<evidence type="ECO:0000256" key="1">
    <source>
        <dbReference type="ARBA" id="ARBA00004651"/>
    </source>
</evidence>
<comment type="caution">
    <text evidence="8">Lacks conserved residue(s) required for the propagation of feature annotation.</text>
</comment>
<comment type="subcellular location">
    <subcellularLocation>
        <location evidence="8">Cell inner membrane</location>
        <topology evidence="8">Multi-pass membrane protein</topology>
    </subcellularLocation>
    <subcellularLocation>
        <location evidence="1">Cell membrane</location>
        <topology evidence="1">Multi-pass membrane protein</topology>
    </subcellularLocation>
</comment>
<dbReference type="NCBIfam" id="TIGR00710">
    <property type="entry name" value="efflux_Bcr_CflA"/>
    <property type="match status" value="1"/>
</dbReference>
<evidence type="ECO:0000256" key="6">
    <source>
        <dbReference type="ARBA" id="ARBA00022989"/>
    </source>
</evidence>
<keyword evidence="4" id="KW-1003">Cell membrane</keyword>
<feature type="transmembrane region" description="Helical" evidence="8">
    <location>
        <begin position="160"/>
        <end position="180"/>
    </location>
</feature>
<dbReference type="GO" id="GO:0042910">
    <property type="term" value="F:xenobiotic transmembrane transporter activity"/>
    <property type="evidence" value="ECO:0007669"/>
    <property type="project" value="InterPro"/>
</dbReference>
<dbReference type="PANTHER" id="PTHR23502:SF132">
    <property type="entry name" value="POLYAMINE TRANSPORTER 2-RELATED"/>
    <property type="match status" value="1"/>
</dbReference>
<evidence type="ECO:0000256" key="7">
    <source>
        <dbReference type="ARBA" id="ARBA00023136"/>
    </source>
</evidence>
<keyword evidence="11" id="KW-1185">Reference proteome</keyword>
<feature type="transmembrane region" description="Helical" evidence="8">
    <location>
        <begin position="130"/>
        <end position="154"/>
    </location>
</feature>
<dbReference type="GO" id="GO:0005886">
    <property type="term" value="C:plasma membrane"/>
    <property type="evidence" value="ECO:0007669"/>
    <property type="project" value="UniProtKB-SubCell"/>
</dbReference>
<dbReference type="Gene3D" id="1.20.1720.10">
    <property type="entry name" value="Multidrug resistance protein D"/>
    <property type="match status" value="1"/>
</dbReference>
<keyword evidence="6 8" id="KW-1133">Transmembrane helix</keyword>
<dbReference type="GO" id="GO:0015385">
    <property type="term" value="F:sodium:proton antiporter activity"/>
    <property type="evidence" value="ECO:0007669"/>
    <property type="project" value="TreeGrafter"/>
</dbReference>
<evidence type="ECO:0000256" key="2">
    <source>
        <dbReference type="ARBA" id="ARBA00006236"/>
    </source>
</evidence>
<evidence type="ECO:0000256" key="5">
    <source>
        <dbReference type="ARBA" id="ARBA00022692"/>
    </source>
</evidence>
<evidence type="ECO:0000256" key="4">
    <source>
        <dbReference type="ARBA" id="ARBA00022475"/>
    </source>
</evidence>
<reference evidence="10 11" key="1">
    <citation type="submission" date="2015-12" db="EMBL/GenBank/DDBJ databases">
        <title>Genome sequence of the marine Rhodobacteraceae strain O3.65, Candidatus Tritonibacter horizontis.</title>
        <authorList>
            <person name="Poehlein A."/>
            <person name="Giebel H.A."/>
            <person name="Voget S."/>
            <person name="Brinkhoff T."/>
        </authorList>
    </citation>
    <scope>NUCLEOTIDE SEQUENCE [LARGE SCALE GENOMIC DNA]</scope>
    <source>
        <strain evidence="10 11">O3.65</strain>
    </source>
</reference>
<gene>
    <name evidence="10" type="primary">bcr_4</name>
    <name evidence="10" type="ORF">TRIHO_43890</name>
</gene>
<name>A0A132BR78_9RHOB</name>
<dbReference type="GO" id="GO:1990961">
    <property type="term" value="P:xenobiotic detoxification by transmembrane export across the plasma membrane"/>
    <property type="evidence" value="ECO:0007669"/>
    <property type="project" value="InterPro"/>
</dbReference>
<evidence type="ECO:0000313" key="10">
    <source>
        <dbReference type="EMBL" id="KUP90844.1"/>
    </source>
</evidence>
<feature type="domain" description="Major facilitator superfamily (MFS) profile" evidence="9">
    <location>
        <begin position="3"/>
        <end position="388"/>
    </location>
</feature>
<dbReference type="AlphaFoldDB" id="A0A132BR78"/>
<feature type="transmembrane region" description="Helical" evidence="8">
    <location>
        <begin position="44"/>
        <end position="61"/>
    </location>
</feature>
<organism evidence="10 11">
    <name type="scientific">Tritonibacter horizontis</name>
    <dbReference type="NCBI Taxonomy" id="1768241"/>
    <lineage>
        <taxon>Bacteria</taxon>
        <taxon>Pseudomonadati</taxon>
        <taxon>Pseudomonadota</taxon>
        <taxon>Alphaproteobacteria</taxon>
        <taxon>Rhodobacterales</taxon>
        <taxon>Paracoccaceae</taxon>
        <taxon>Tritonibacter</taxon>
    </lineage>
</organism>
<dbReference type="InterPro" id="IPR036259">
    <property type="entry name" value="MFS_trans_sf"/>
</dbReference>
<dbReference type="InterPro" id="IPR020846">
    <property type="entry name" value="MFS_dom"/>
</dbReference>
<dbReference type="Proteomes" id="UP000068382">
    <property type="component" value="Unassembled WGS sequence"/>
</dbReference>
<keyword evidence="8" id="KW-0997">Cell inner membrane</keyword>
<feature type="transmembrane region" description="Helical" evidence="8">
    <location>
        <begin position="209"/>
        <end position="235"/>
    </location>
</feature>
<dbReference type="InterPro" id="IPR004812">
    <property type="entry name" value="Efflux_drug-R_Bcr/CmlA"/>
</dbReference>
<feature type="transmembrane region" description="Helical" evidence="8">
    <location>
        <begin position="305"/>
        <end position="328"/>
    </location>
</feature>
<protein>
    <recommendedName>
        <fullName evidence="8">Bcr/CflA family efflux transporter</fullName>
    </recommendedName>
</protein>
<evidence type="ECO:0000313" key="11">
    <source>
        <dbReference type="Proteomes" id="UP000068382"/>
    </source>
</evidence>
<evidence type="ECO:0000256" key="3">
    <source>
        <dbReference type="ARBA" id="ARBA00022448"/>
    </source>
</evidence>
<feature type="transmembrane region" description="Helical" evidence="8">
    <location>
        <begin position="241"/>
        <end position="264"/>
    </location>
</feature>
<dbReference type="PATRIC" id="fig|1768241.3.peg.4585"/>
<comment type="similarity">
    <text evidence="2 8">Belongs to the major facilitator superfamily. Bcr/CmlA family.</text>
</comment>
<accession>A0A132BR78</accession>
<feature type="transmembrane region" description="Helical" evidence="8">
    <location>
        <begin position="73"/>
        <end position="91"/>
    </location>
</feature>
<dbReference type="SUPFAM" id="SSF103473">
    <property type="entry name" value="MFS general substrate transporter"/>
    <property type="match status" value="1"/>
</dbReference>
<sequence length="402" mass="41382">MTMFRAALILGLLSAVGPFAIDTYLPAMPAITAALGTDVAATQLTLTAYFVAFGVVQLFYGPWSDQVGRKMPLYAGLVIFTAATVGCAMAPGIGWLIAFRALQGVGGAVLMVVPRAVIRDMHTGPQATRLMALVMLVISISPMLAPLAGSGLLAVGDWRLIFWVLSIAAVLSLLLTATALPETLAAEKRVPVNISNLWQGSKILFRDPVFMGLTFIGGFGFASFMVFIASAAFVYSGQFGLSATGFSLAFAINAVGFFAASQAAGPLGEKLGVLRVIRLAALGFAGFSGLLLLVGLSGFASLPVIVAGLFCANACLGLIIPTTMVMALDPHGEIAGLASSLGGTLQMVTGGVMVAFTGLFFDGTAVPMIASIALCAALSLALALRTLRVLDPRAAEAVANPK</sequence>
<feature type="transmembrane region" description="Helical" evidence="8">
    <location>
        <begin position="276"/>
        <end position="299"/>
    </location>
</feature>
<dbReference type="Pfam" id="PF07690">
    <property type="entry name" value="MFS_1"/>
    <property type="match status" value="1"/>
</dbReference>
<keyword evidence="5 8" id="KW-0812">Transmembrane</keyword>
<dbReference type="CDD" id="cd17320">
    <property type="entry name" value="MFS_MdfA_MDR_like"/>
    <property type="match status" value="1"/>
</dbReference>
<comment type="caution">
    <text evidence="10">The sequence shown here is derived from an EMBL/GenBank/DDBJ whole genome shotgun (WGS) entry which is preliminary data.</text>
</comment>
<keyword evidence="3 8" id="KW-0813">Transport</keyword>
<dbReference type="PROSITE" id="PS50850">
    <property type="entry name" value="MFS"/>
    <property type="match status" value="1"/>
</dbReference>
<dbReference type="PANTHER" id="PTHR23502">
    <property type="entry name" value="MAJOR FACILITATOR SUPERFAMILY"/>
    <property type="match status" value="1"/>
</dbReference>
<dbReference type="EMBL" id="LPUY01000135">
    <property type="protein sequence ID" value="KUP90844.1"/>
    <property type="molecule type" value="Genomic_DNA"/>
</dbReference>
<dbReference type="InterPro" id="IPR011701">
    <property type="entry name" value="MFS"/>
</dbReference>
<evidence type="ECO:0000256" key="8">
    <source>
        <dbReference type="RuleBase" id="RU365088"/>
    </source>
</evidence>
<evidence type="ECO:0000259" key="9">
    <source>
        <dbReference type="PROSITE" id="PS50850"/>
    </source>
</evidence>
<proteinExistence type="inferred from homology"/>
<feature type="transmembrane region" description="Helical" evidence="8">
    <location>
        <begin position="365"/>
        <end position="384"/>
    </location>
</feature>